<comment type="caution">
    <text evidence="9">The sequence shown here is derived from an EMBL/GenBank/DDBJ whole genome shotgun (WGS) entry which is preliminary data.</text>
</comment>
<evidence type="ECO:0000313" key="9">
    <source>
        <dbReference type="EMBL" id="TFY73183.1"/>
    </source>
</evidence>
<feature type="domain" description="Lipoate protein ligase C-terminal" evidence="8">
    <location>
        <begin position="97"/>
        <end position="152"/>
    </location>
</feature>
<evidence type="ECO:0000256" key="4">
    <source>
        <dbReference type="ARBA" id="ARBA00022598"/>
    </source>
</evidence>
<keyword evidence="6" id="KW-0067">ATP-binding</keyword>
<dbReference type="UniPathway" id="UPA00537">
    <property type="reaction ID" value="UER00594"/>
</dbReference>
<dbReference type="PANTHER" id="PTHR12561:SF3">
    <property type="entry name" value="LIPOYLTRANSFERASE 1, MITOCHONDRIAL"/>
    <property type="match status" value="1"/>
</dbReference>
<dbReference type="SUPFAM" id="SSF55681">
    <property type="entry name" value="Class II aaRS and biotin synthetases"/>
    <property type="match status" value="1"/>
</dbReference>
<proteinExistence type="predicted"/>
<evidence type="ECO:0000256" key="7">
    <source>
        <dbReference type="ARBA" id="ARBA00048037"/>
    </source>
</evidence>
<evidence type="ECO:0000259" key="8">
    <source>
        <dbReference type="Pfam" id="PF10437"/>
    </source>
</evidence>
<comment type="pathway">
    <text evidence="1">Protein modification; protein lipoylation via exogenous pathway; protein N(6)-(lipoyl)lysine from lipoate: step 2/2.</text>
</comment>
<evidence type="ECO:0000256" key="1">
    <source>
        <dbReference type="ARBA" id="ARBA00005085"/>
    </source>
</evidence>
<evidence type="ECO:0000256" key="6">
    <source>
        <dbReference type="ARBA" id="ARBA00022840"/>
    </source>
</evidence>
<dbReference type="Gene3D" id="3.30.930.10">
    <property type="entry name" value="Bira Bifunctional Protein, Domain 2"/>
    <property type="match status" value="1"/>
</dbReference>
<gene>
    <name evidence="9" type="ORF">EWM64_g10828</name>
</gene>
<dbReference type="InterPro" id="IPR019491">
    <property type="entry name" value="Lipoate_protein_ligase_C"/>
</dbReference>
<accession>A0A4Y9ZH83</accession>
<dbReference type="GO" id="GO:0009249">
    <property type="term" value="P:protein lipoylation"/>
    <property type="evidence" value="ECO:0007669"/>
    <property type="project" value="InterPro"/>
</dbReference>
<sequence length="181" mass="20420">MLLSSRLHVLGDALRVAKDTMVTKGVASVRSPVRNLCDFRADITHESFVEAVVWAFREEYHIDEPVQFVNDEQATAIDYIRHGMAELPSWDWAFGQTPEFTYKLRQSFSWGDVTADLHSRHGIILSCDLVAADGTMQRDLQTVGAALRGQKYGFVDDKVEGVAATDPAREVWSWLQREMSS</sequence>
<dbReference type="OrthoDB" id="201621at2759"/>
<dbReference type="GO" id="GO:0016979">
    <property type="term" value="F:lipoate-protein ligase activity"/>
    <property type="evidence" value="ECO:0007669"/>
    <property type="project" value="UniProtKB-EC"/>
</dbReference>
<evidence type="ECO:0000256" key="2">
    <source>
        <dbReference type="ARBA" id="ARBA00005124"/>
    </source>
</evidence>
<dbReference type="Pfam" id="PF10437">
    <property type="entry name" value="Lip_prot_lig_C"/>
    <property type="match status" value="1"/>
</dbReference>
<dbReference type="EC" id="6.3.1.20" evidence="3"/>
<name>A0A4Y9ZH83_9AGAM</name>
<dbReference type="SUPFAM" id="SSF82649">
    <property type="entry name" value="SufE/NifU"/>
    <property type="match status" value="1"/>
</dbReference>
<keyword evidence="4" id="KW-0436">Ligase</keyword>
<dbReference type="InterPro" id="IPR045864">
    <property type="entry name" value="aa-tRNA-synth_II/BPL/LPL"/>
</dbReference>
<organism evidence="9 10">
    <name type="scientific">Hericium alpestre</name>
    <dbReference type="NCBI Taxonomy" id="135208"/>
    <lineage>
        <taxon>Eukaryota</taxon>
        <taxon>Fungi</taxon>
        <taxon>Dikarya</taxon>
        <taxon>Basidiomycota</taxon>
        <taxon>Agaricomycotina</taxon>
        <taxon>Agaricomycetes</taxon>
        <taxon>Russulales</taxon>
        <taxon>Hericiaceae</taxon>
        <taxon>Hericium</taxon>
    </lineage>
</organism>
<evidence type="ECO:0000256" key="3">
    <source>
        <dbReference type="ARBA" id="ARBA00012367"/>
    </source>
</evidence>
<dbReference type="Gene3D" id="3.30.390.50">
    <property type="entry name" value="CO dehydrogenase flavoprotein, C-terminal domain"/>
    <property type="match status" value="1"/>
</dbReference>
<dbReference type="GO" id="GO:0005739">
    <property type="term" value="C:mitochondrion"/>
    <property type="evidence" value="ECO:0007669"/>
    <property type="project" value="TreeGrafter"/>
</dbReference>
<keyword evidence="5" id="KW-0547">Nucleotide-binding</keyword>
<dbReference type="GO" id="GO:0017118">
    <property type="term" value="F:lipoyltransferase activity"/>
    <property type="evidence" value="ECO:0007669"/>
    <property type="project" value="TreeGrafter"/>
</dbReference>
<evidence type="ECO:0000313" key="10">
    <source>
        <dbReference type="Proteomes" id="UP000298061"/>
    </source>
</evidence>
<dbReference type="Proteomes" id="UP000298061">
    <property type="component" value="Unassembled WGS sequence"/>
</dbReference>
<protein>
    <recommendedName>
        <fullName evidence="3">lipoate--protein ligase</fullName>
        <ecNumber evidence="3">6.3.1.20</ecNumber>
    </recommendedName>
</protein>
<dbReference type="STRING" id="135208.A0A4Y9ZH83"/>
<dbReference type="PANTHER" id="PTHR12561">
    <property type="entry name" value="LIPOATE-PROTEIN LIGASE"/>
    <property type="match status" value="1"/>
</dbReference>
<reference evidence="9 10" key="1">
    <citation type="submission" date="2019-02" db="EMBL/GenBank/DDBJ databases">
        <title>Genome sequencing of the rare red list fungi Hericium alpestre (H. flagellum).</title>
        <authorList>
            <person name="Buettner E."/>
            <person name="Kellner H."/>
        </authorList>
    </citation>
    <scope>NUCLEOTIDE SEQUENCE [LARGE SCALE GENOMIC DNA]</scope>
    <source>
        <strain evidence="9 10">DSM 108284</strain>
    </source>
</reference>
<evidence type="ECO:0000256" key="5">
    <source>
        <dbReference type="ARBA" id="ARBA00022741"/>
    </source>
</evidence>
<keyword evidence="10" id="KW-1185">Reference proteome</keyword>
<dbReference type="InterPro" id="IPR004562">
    <property type="entry name" value="LipoylTrfase_LipoateP_Ligase"/>
</dbReference>
<dbReference type="EMBL" id="SFCI01003199">
    <property type="protein sequence ID" value="TFY73183.1"/>
    <property type="molecule type" value="Genomic_DNA"/>
</dbReference>
<comment type="catalytic activity">
    <reaction evidence="7">
        <text>L-lysyl-[lipoyl-carrier protein] + (R)-lipoate + ATP = N(6)-[(R)-lipoyl]-L-lysyl-[lipoyl-carrier protein] + AMP + diphosphate + H(+)</text>
        <dbReference type="Rhea" id="RHEA:49288"/>
        <dbReference type="Rhea" id="RHEA-COMP:10500"/>
        <dbReference type="Rhea" id="RHEA-COMP:10502"/>
        <dbReference type="ChEBI" id="CHEBI:15378"/>
        <dbReference type="ChEBI" id="CHEBI:29969"/>
        <dbReference type="ChEBI" id="CHEBI:30616"/>
        <dbReference type="ChEBI" id="CHEBI:33019"/>
        <dbReference type="ChEBI" id="CHEBI:83088"/>
        <dbReference type="ChEBI" id="CHEBI:83099"/>
        <dbReference type="ChEBI" id="CHEBI:456215"/>
        <dbReference type="EC" id="6.3.1.20"/>
    </reaction>
</comment>
<dbReference type="GO" id="GO:0005524">
    <property type="term" value="F:ATP binding"/>
    <property type="evidence" value="ECO:0007669"/>
    <property type="project" value="UniProtKB-KW"/>
</dbReference>
<comment type="pathway">
    <text evidence="2">Protein modification; protein lipoylation via exogenous pathway; protein N(6)-(lipoyl)lysine from lipoate: step 1/2.</text>
</comment>
<dbReference type="AlphaFoldDB" id="A0A4Y9ZH83"/>